<dbReference type="Gene3D" id="2.40.420.20">
    <property type="match status" value="1"/>
</dbReference>
<feature type="transmembrane region" description="Helical" evidence="6">
    <location>
        <begin position="7"/>
        <end position="23"/>
    </location>
</feature>
<evidence type="ECO:0000259" key="9">
    <source>
        <dbReference type="Pfam" id="PF25967"/>
    </source>
</evidence>
<feature type="domain" description="Multidrug resistance protein MdtA-like alpha-helical hairpin" evidence="7">
    <location>
        <begin position="107"/>
        <end position="180"/>
    </location>
</feature>
<dbReference type="RefSeq" id="WP_012108936.1">
    <property type="nucleotide sequence ID" value="NC_009714.1"/>
</dbReference>
<evidence type="ECO:0000256" key="6">
    <source>
        <dbReference type="SAM" id="Phobius"/>
    </source>
</evidence>
<evidence type="ECO:0000256" key="2">
    <source>
        <dbReference type="ARBA" id="ARBA00009477"/>
    </source>
</evidence>
<feature type="coiled-coil region" evidence="5">
    <location>
        <begin position="90"/>
        <end position="176"/>
    </location>
</feature>
<dbReference type="GO" id="GO:1990195">
    <property type="term" value="C:macrolide transmembrane transporter complex"/>
    <property type="evidence" value="ECO:0007669"/>
    <property type="project" value="InterPro"/>
</dbReference>
<dbReference type="AlphaFoldDB" id="A7I297"/>
<keyword evidence="11" id="KW-1185">Reference proteome</keyword>
<evidence type="ECO:0000313" key="11">
    <source>
        <dbReference type="Proteomes" id="UP000002407"/>
    </source>
</evidence>
<dbReference type="HOGENOM" id="CLU_018816_14_1_7"/>
<dbReference type="PANTHER" id="PTHR30469">
    <property type="entry name" value="MULTIDRUG RESISTANCE PROTEIN MDTA"/>
    <property type="match status" value="1"/>
</dbReference>
<dbReference type="GO" id="GO:0030313">
    <property type="term" value="C:cell envelope"/>
    <property type="evidence" value="ECO:0007669"/>
    <property type="project" value="UniProtKB-SubCell"/>
</dbReference>
<proteinExistence type="inferred from homology"/>
<dbReference type="STRING" id="360107.CHAB381_1080"/>
<evidence type="ECO:0000259" key="7">
    <source>
        <dbReference type="Pfam" id="PF25876"/>
    </source>
</evidence>
<dbReference type="Gene3D" id="6.10.140.1990">
    <property type="match status" value="1"/>
</dbReference>
<evidence type="ECO:0000256" key="5">
    <source>
        <dbReference type="SAM" id="Coils"/>
    </source>
</evidence>
<dbReference type="GO" id="GO:0015562">
    <property type="term" value="F:efflux transmembrane transporter activity"/>
    <property type="evidence" value="ECO:0007669"/>
    <property type="project" value="TreeGrafter"/>
</dbReference>
<dbReference type="Proteomes" id="UP000002407">
    <property type="component" value="Chromosome"/>
</dbReference>
<dbReference type="SUPFAM" id="SSF111369">
    <property type="entry name" value="HlyD-like secretion proteins"/>
    <property type="match status" value="1"/>
</dbReference>
<protein>
    <submittedName>
        <fullName evidence="10">MacA</fullName>
    </submittedName>
</protein>
<dbReference type="Pfam" id="PF25876">
    <property type="entry name" value="HH_MFP_RND"/>
    <property type="match status" value="1"/>
</dbReference>
<comment type="subcellular location">
    <subcellularLocation>
        <location evidence="1">Cell envelope</location>
    </subcellularLocation>
</comment>
<name>A7I297_CAMHC</name>
<evidence type="ECO:0000259" key="8">
    <source>
        <dbReference type="Pfam" id="PF25917"/>
    </source>
</evidence>
<dbReference type="OrthoDB" id="9784484at2"/>
<evidence type="ECO:0000256" key="3">
    <source>
        <dbReference type="ARBA" id="ARBA00022448"/>
    </source>
</evidence>
<gene>
    <name evidence="10" type="ordered locus">CHAB381_1080</name>
</gene>
<dbReference type="PANTHER" id="PTHR30469:SF33">
    <property type="entry name" value="SLR1207 PROTEIN"/>
    <property type="match status" value="1"/>
</dbReference>
<dbReference type="Pfam" id="PF25967">
    <property type="entry name" value="RND-MFP_C"/>
    <property type="match status" value="1"/>
</dbReference>
<dbReference type="InterPro" id="IPR058625">
    <property type="entry name" value="MdtA-like_BSH"/>
</dbReference>
<keyword evidence="6" id="KW-1133">Transmembrane helix</keyword>
<dbReference type="eggNOG" id="COG0845">
    <property type="taxonomic scope" value="Bacteria"/>
</dbReference>
<evidence type="ECO:0000313" key="10">
    <source>
        <dbReference type="EMBL" id="ABS52509.1"/>
    </source>
</evidence>
<dbReference type="EMBL" id="CP000776">
    <property type="protein sequence ID" value="ABS52509.1"/>
    <property type="molecule type" value="Genomic_DNA"/>
</dbReference>
<evidence type="ECO:0000256" key="4">
    <source>
        <dbReference type="ARBA" id="ARBA00023054"/>
    </source>
</evidence>
<sequence length="394" mass="43490">MKKFIKFGIFCALALILIWFFLFKKDEEAPNFITTKLQSGDIKSVVIANGEVYAQDLVDVGAQVSGQIKKLYVKVGDNVKKGDMIAQIDSEKQENEISKEKAQLVIYEANLKAAEIKAQNAKIQFLREQKLYKKDATSKEKLENAKNEAALSAANVKQIQAQIEQTKLALDTAETNLGYTKISAPLDGTIVSVPVEEGRTVNANQTTPTIVKIADLSKMEIRLQISEGDISLVKVGQNVEYTILSALDDIKKAEISSIDPALTTLSDGSYDKTNLNGSSSSNEAVYFYAKVLVDDNDGFLKIGMTTQNTIIVNEAKNVNFITSSAIQKDTNNERFVWILKDKTPTKAKIKIGISDNLNTQILSGINKNDEIIISNPNKSENSKSIARPPFERVR</sequence>
<comment type="similarity">
    <text evidence="2">Belongs to the membrane fusion protein (MFP) (TC 8.A.1) family.</text>
</comment>
<organism evidence="10 11">
    <name type="scientific">Campylobacter hominis (strain ATCC BAA-381 / DSM 21671 / CCUG 45161 / LMG 19568 / NCTC 13146 / CH001A)</name>
    <dbReference type="NCBI Taxonomy" id="360107"/>
    <lineage>
        <taxon>Bacteria</taxon>
        <taxon>Pseudomonadati</taxon>
        <taxon>Campylobacterota</taxon>
        <taxon>Epsilonproteobacteria</taxon>
        <taxon>Campylobacterales</taxon>
        <taxon>Campylobacteraceae</taxon>
        <taxon>Campylobacter</taxon>
    </lineage>
</organism>
<dbReference type="GO" id="GO:1990281">
    <property type="term" value="C:efflux pump complex"/>
    <property type="evidence" value="ECO:0007669"/>
    <property type="project" value="TreeGrafter"/>
</dbReference>
<dbReference type="NCBIfam" id="TIGR01730">
    <property type="entry name" value="RND_mfp"/>
    <property type="match status" value="1"/>
</dbReference>
<feature type="domain" description="Multidrug resistance protein MdtA-like C-terminal permuted SH3" evidence="9">
    <location>
        <begin position="321"/>
        <end position="375"/>
    </location>
</feature>
<keyword evidence="4 5" id="KW-0175">Coiled coil</keyword>
<dbReference type="Pfam" id="PF25917">
    <property type="entry name" value="BSH_RND"/>
    <property type="match status" value="1"/>
</dbReference>
<keyword evidence="3" id="KW-0813">Transport</keyword>
<accession>A7I297</accession>
<dbReference type="InterPro" id="IPR030190">
    <property type="entry name" value="MacA_alpha-hairpin_sf"/>
</dbReference>
<dbReference type="GO" id="GO:0019898">
    <property type="term" value="C:extrinsic component of membrane"/>
    <property type="evidence" value="ECO:0007669"/>
    <property type="project" value="InterPro"/>
</dbReference>
<dbReference type="InterPro" id="IPR058624">
    <property type="entry name" value="MdtA-like_HH"/>
</dbReference>
<evidence type="ECO:0000256" key="1">
    <source>
        <dbReference type="ARBA" id="ARBA00004196"/>
    </source>
</evidence>
<reference evidence="11" key="1">
    <citation type="submission" date="2007-07" db="EMBL/GenBank/DDBJ databases">
        <title>Complete genome sequence of Campylobacter hominis ATCC BAA-381, a commensal isolated from the human gastrointestinal tract.</title>
        <authorList>
            <person name="Fouts D.E."/>
            <person name="Mongodin E.F."/>
            <person name="Puiu D."/>
            <person name="Sebastian Y."/>
            <person name="Miller W.G."/>
            <person name="Mandrell R.E."/>
            <person name="Nelson K.E."/>
        </authorList>
    </citation>
    <scope>NUCLEOTIDE SEQUENCE [LARGE SCALE GENOMIC DNA]</scope>
    <source>
        <strain evidence="11">ATCC BAA-381 / LMG 19568 / NCTC 13146 / CH001A</strain>
    </source>
</reference>
<feature type="domain" description="Multidrug resistance protein MdtA-like barrel-sandwich hybrid" evidence="8">
    <location>
        <begin position="58"/>
        <end position="211"/>
    </location>
</feature>
<dbReference type="InterPro" id="IPR058627">
    <property type="entry name" value="MdtA-like_C"/>
</dbReference>
<dbReference type="Gene3D" id="2.40.30.170">
    <property type="match status" value="1"/>
</dbReference>
<keyword evidence="6" id="KW-0472">Membrane</keyword>
<dbReference type="KEGG" id="cha:CHAB381_1080"/>
<dbReference type="Gene3D" id="2.40.50.100">
    <property type="match status" value="1"/>
</dbReference>
<dbReference type="InterPro" id="IPR006143">
    <property type="entry name" value="RND_pump_MFP"/>
</dbReference>
<dbReference type="GO" id="GO:1990961">
    <property type="term" value="P:xenobiotic detoxification by transmembrane export across the plasma membrane"/>
    <property type="evidence" value="ECO:0007669"/>
    <property type="project" value="InterPro"/>
</dbReference>
<keyword evidence="6" id="KW-0812">Transmembrane</keyword>